<dbReference type="Proteomes" id="UP000587527">
    <property type="component" value="Unassembled WGS sequence"/>
</dbReference>
<dbReference type="RefSeq" id="WP_184846419.1">
    <property type="nucleotide sequence ID" value="NZ_JACHMN010000003.1"/>
</dbReference>
<keyword evidence="1" id="KW-0732">Signal</keyword>
<proteinExistence type="predicted"/>
<feature type="signal peptide" evidence="1">
    <location>
        <begin position="1"/>
        <end position="25"/>
    </location>
</feature>
<organism evidence="2 3">
    <name type="scientific">Allocatelliglobosispora scoriae</name>
    <dbReference type="NCBI Taxonomy" id="643052"/>
    <lineage>
        <taxon>Bacteria</taxon>
        <taxon>Bacillati</taxon>
        <taxon>Actinomycetota</taxon>
        <taxon>Actinomycetes</taxon>
        <taxon>Micromonosporales</taxon>
        <taxon>Micromonosporaceae</taxon>
        <taxon>Allocatelliglobosispora</taxon>
    </lineage>
</organism>
<sequence>MYRRIGILAAIIATAVFGVVSSSSAQPQPTTAAVVQATFPLVGEAANGFRDSQSLTGTGKKTMGLDLPAGAYSITAKLTVLNNNSEDITVACRLELGTNFDDSFTTLTAVNERRVLALNVVGNLAASGGTALRCNTSSATANTTLLFVKVTATRLNQTYVSGLIG</sequence>
<evidence type="ECO:0000256" key="1">
    <source>
        <dbReference type="SAM" id="SignalP"/>
    </source>
</evidence>
<accession>A0A841C367</accession>
<name>A0A841C367_9ACTN</name>
<reference evidence="2 3" key="1">
    <citation type="submission" date="2020-08" db="EMBL/GenBank/DDBJ databases">
        <title>Sequencing the genomes of 1000 actinobacteria strains.</title>
        <authorList>
            <person name="Klenk H.-P."/>
        </authorList>
    </citation>
    <scope>NUCLEOTIDE SEQUENCE [LARGE SCALE GENOMIC DNA]</scope>
    <source>
        <strain evidence="2 3">DSM 45362</strain>
    </source>
</reference>
<feature type="chain" id="PRO_5038897303" evidence="1">
    <location>
        <begin position="26"/>
        <end position="165"/>
    </location>
</feature>
<evidence type="ECO:0000313" key="2">
    <source>
        <dbReference type="EMBL" id="MBB5874356.1"/>
    </source>
</evidence>
<evidence type="ECO:0000313" key="3">
    <source>
        <dbReference type="Proteomes" id="UP000587527"/>
    </source>
</evidence>
<comment type="caution">
    <text evidence="2">The sequence shown here is derived from an EMBL/GenBank/DDBJ whole genome shotgun (WGS) entry which is preliminary data.</text>
</comment>
<dbReference type="EMBL" id="JACHMN010000003">
    <property type="protein sequence ID" value="MBB5874356.1"/>
    <property type="molecule type" value="Genomic_DNA"/>
</dbReference>
<protein>
    <submittedName>
        <fullName evidence="2">Uncharacterized protein</fullName>
    </submittedName>
</protein>
<gene>
    <name evidence="2" type="ORF">F4553_007790</name>
</gene>
<keyword evidence="3" id="KW-1185">Reference proteome</keyword>
<dbReference type="AlphaFoldDB" id="A0A841C367"/>